<dbReference type="Proteomes" id="UP000185783">
    <property type="component" value="Unassembled WGS sequence"/>
</dbReference>
<protein>
    <recommendedName>
        <fullName evidence="2">Peptidase S9 prolyl oligopeptidase catalytic domain-containing protein</fullName>
    </recommendedName>
</protein>
<dbReference type="GO" id="GO:0006508">
    <property type="term" value="P:proteolysis"/>
    <property type="evidence" value="ECO:0007669"/>
    <property type="project" value="InterPro"/>
</dbReference>
<keyword evidence="4" id="KW-1185">Reference proteome</keyword>
<accession>A0A1U7JFZ5</accession>
<dbReference type="EMBL" id="LVVZ01000019">
    <property type="protein sequence ID" value="OKL43625.1"/>
    <property type="molecule type" value="Genomic_DNA"/>
</dbReference>
<dbReference type="PANTHER" id="PTHR43265">
    <property type="entry name" value="ESTERASE ESTD"/>
    <property type="match status" value="1"/>
</dbReference>
<dbReference type="PANTHER" id="PTHR43265:SF1">
    <property type="entry name" value="ESTERASE ESTD"/>
    <property type="match status" value="1"/>
</dbReference>
<dbReference type="InterPro" id="IPR029058">
    <property type="entry name" value="AB_hydrolase_fold"/>
</dbReference>
<feature type="signal peptide" evidence="1">
    <location>
        <begin position="1"/>
        <end position="23"/>
    </location>
</feature>
<evidence type="ECO:0000256" key="1">
    <source>
        <dbReference type="SAM" id="SignalP"/>
    </source>
</evidence>
<dbReference type="STRING" id="197461.A3843_13465"/>
<reference evidence="3 4" key="1">
    <citation type="submission" date="2016-03" db="EMBL/GenBank/DDBJ databases">
        <title>Genome sequence of Nesiotobacter sp. nov., a moderately halophilic alphaproteobacterium isolated from the Yellow Sea, China.</title>
        <authorList>
            <person name="Zhang G."/>
            <person name="Zhang R."/>
        </authorList>
    </citation>
    <scope>NUCLEOTIDE SEQUENCE [LARGE SCALE GENOMIC DNA]</scope>
    <source>
        <strain evidence="3 4">WB1-6</strain>
    </source>
</reference>
<evidence type="ECO:0000313" key="4">
    <source>
        <dbReference type="Proteomes" id="UP000185783"/>
    </source>
</evidence>
<name>A0A1U7JFZ5_9HYPH</name>
<dbReference type="RefSeq" id="WP_051268977.1">
    <property type="nucleotide sequence ID" value="NZ_LVVZ01000019.1"/>
</dbReference>
<dbReference type="Pfam" id="PF00326">
    <property type="entry name" value="Peptidase_S9"/>
    <property type="match status" value="1"/>
</dbReference>
<dbReference type="InterPro" id="IPR053145">
    <property type="entry name" value="AB_hydrolase_Est10"/>
</dbReference>
<feature type="domain" description="Peptidase S9 prolyl oligopeptidase catalytic" evidence="2">
    <location>
        <begin position="215"/>
        <end position="307"/>
    </location>
</feature>
<keyword evidence="1" id="KW-0732">Signal</keyword>
<organism evidence="3 4">
    <name type="scientific">Pseudovibrio exalbescens</name>
    <dbReference type="NCBI Taxonomy" id="197461"/>
    <lineage>
        <taxon>Bacteria</taxon>
        <taxon>Pseudomonadati</taxon>
        <taxon>Pseudomonadota</taxon>
        <taxon>Alphaproteobacteria</taxon>
        <taxon>Hyphomicrobiales</taxon>
        <taxon>Stappiaceae</taxon>
        <taxon>Pseudovibrio</taxon>
    </lineage>
</organism>
<evidence type="ECO:0000313" key="3">
    <source>
        <dbReference type="EMBL" id="OKL43625.1"/>
    </source>
</evidence>
<dbReference type="GO" id="GO:0052689">
    <property type="term" value="F:carboxylic ester hydrolase activity"/>
    <property type="evidence" value="ECO:0007669"/>
    <property type="project" value="TreeGrafter"/>
</dbReference>
<proteinExistence type="predicted"/>
<comment type="caution">
    <text evidence="3">The sequence shown here is derived from an EMBL/GenBank/DDBJ whole genome shotgun (WGS) entry which is preliminary data.</text>
</comment>
<dbReference type="SUPFAM" id="SSF53474">
    <property type="entry name" value="alpha/beta-Hydrolases"/>
    <property type="match status" value="1"/>
</dbReference>
<gene>
    <name evidence="3" type="ORF">A3843_13465</name>
</gene>
<sequence length="311" mass="33918">MKQYKSALAGFFIAVLCPLTVSAAQLDLKRPDNSEITFHLNHHDQNVSDKLLVLIQGSDCNSVVHNALINEQFSQVLPGADVLTIEKYGITSQLPWDTTGERTDCPAAYMENDSLLQRTSDYLQVINQLKESNQYETIVLLGGSEGAVVANMIAACSVNISASISLNGGGRFFKDDVLANMKSAGMPEASYQQAKQGFTAFAQKVLEAGPFPVSQSLHGYNWWYAMLSTDQLSLMKSIEGPALVIWGTADTNVDVAGATSLAKALKEGGKTNITFRSYEGMNHRVQQNDGTTMVPQIISDIQAWLEDEVTR</sequence>
<evidence type="ECO:0000259" key="2">
    <source>
        <dbReference type="Pfam" id="PF00326"/>
    </source>
</evidence>
<dbReference type="GO" id="GO:0008236">
    <property type="term" value="F:serine-type peptidase activity"/>
    <property type="evidence" value="ECO:0007669"/>
    <property type="project" value="InterPro"/>
</dbReference>
<feature type="chain" id="PRO_5010580732" description="Peptidase S9 prolyl oligopeptidase catalytic domain-containing protein" evidence="1">
    <location>
        <begin position="24"/>
        <end position="311"/>
    </location>
</feature>
<dbReference type="AlphaFoldDB" id="A0A1U7JFZ5"/>
<dbReference type="Gene3D" id="3.40.50.1820">
    <property type="entry name" value="alpha/beta hydrolase"/>
    <property type="match status" value="1"/>
</dbReference>
<dbReference type="InterPro" id="IPR001375">
    <property type="entry name" value="Peptidase_S9_cat"/>
</dbReference>